<name>A0ABR8MUU0_9BACL</name>
<keyword evidence="5" id="KW-1185">Reference proteome</keyword>
<evidence type="ECO:0000259" key="3">
    <source>
        <dbReference type="PROSITE" id="PS50995"/>
    </source>
</evidence>
<organism evidence="4 5">
    <name type="scientific">Paenibacillus terricola</name>
    <dbReference type="NCBI Taxonomy" id="2763503"/>
    <lineage>
        <taxon>Bacteria</taxon>
        <taxon>Bacillati</taxon>
        <taxon>Bacillota</taxon>
        <taxon>Bacilli</taxon>
        <taxon>Bacillales</taxon>
        <taxon>Paenibacillaceae</taxon>
        <taxon>Paenibacillus</taxon>
    </lineage>
</organism>
<dbReference type="SMART" id="SM00347">
    <property type="entry name" value="HTH_MARR"/>
    <property type="match status" value="1"/>
</dbReference>
<dbReference type="InterPro" id="IPR036390">
    <property type="entry name" value="WH_DNA-bd_sf"/>
</dbReference>
<dbReference type="EMBL" id="JACXZA010000003">
    <property type="protein sequence ID" value="MBD3919727.1"/>
    <property type="molecule type" value="Genomic_DNA"/>
</dbReference>
<comment type="caution">
    <text evidence="4">The sequence shown here is derived from an EMBL/GenBank/DDBJ whole genome shotgun (WGS) entry which is preliminary data.</text>
</comment>
<feature type="domain" description="HTH marR-type" evidence="3">
    <location>
        <begin position="1"/>
        <end position="142"/>
    </location>
</feature>
<gene>
    <name evidence="4" type="ORF">H8B09_13260</name>
</gene>
<evidence type="ECO:0000256" key="1">
    <source>
        <dbReference type="ARBA" id="ARBA00023125"/>
    </source>
</evidence>
<accession>A0ABR8MUU0</accession>
<sequence length="180" mass="20961">MDIYKQLFLMQQNYATLFSLANKIQMKGDAYLQSLTSRQYMAMLAIAHLEENEATLNNIARKLGTTKQSIKQIIAILESKHFVQIMPNPKDKRAVNITITEIGQQVLLECSEQGIYMLADMFSAFTAEELEQMWSLLKKMYRFDGEEMDGFEEDGNLEPAENQDELQSRVMKEFERRRNQ</sequence>
<dbReference type="RefSeq" id="WP_191204021.1">
    <property type="nucleotide sequence ID" value="NZ_JACXZA010000003.1"/>
</dbReference>
<reference evidence="4 5" key="1">
    <citation type="submission" date="2020-09" db="EMBL/GenBank/DDBJ databases">
        <title>Paenibacillus sp. strain PR3 16S rRNA gene Genome sequencing and assembly.</title>
        <authorList>
            <person name="Kim J."/>
        </authorList>
    </citation>
    <scope>NUCLEOTIDE SEQUENCE [LARGE SCALE GENOMIC DNA]</scope>
    <source>
        <strain evidence="4 5">PR3</strain>
    </source>
</reference>
<protein>
    <submittedName>
        <fullName evidence="4">MarR family transcriptional regulator</fullName>
    </submittedName>
</protein>
<dbReference type="SUPFAM" id="SSF46785">
    <property type="entry name" value="Winged helix' DNA-binding domain"/>
    <property type="match status" value="1"/>
</dbReference>
<dbReference type="InterPro" id="IPR039422">
    <property type="entry name" value="MarR/SlyA-like"/>
</dbReference>
<evidence type="ECO:0000313" key="5">
    <source>
        <dbReference type="Proteomes" id="UP000609346"/>
    </source>
</evidence>
<dbReference type="Proteomes" id="UP000609346">
    <property type="component" value="Unassembled WGS sequence"/>
</dbReference>
<evidence type="ECO:0000256" key="2">
    <source>
        <dbReference type="SAM" id="MobiDB-lite"/>
    </source>
</evidence>
<proteinExistence type="predicted"/>
<dbReference type="PRINTS" id="PR00598">
    <property type="entry name" value="HTHMARR"/>
</dbReference>
<dbReference type="PROSITE" id="PS50995">
    <property type="entry name" value="HTH_MARR_2"/>
    <property type="match status" value="1"/>
</dbReference>
<dbReference type="Pfam" id="PF12802">
    <property type="entry name" value="MarR_2"/>
    <property type="match status" value="1"/>
</dbReference>
<dbReference type="PANTHER" id="PTHR33164">
    <property type="entry name" value="TRANSCRIPTIONAL REGULATOR, MARR FAMILY"/>
    <property type="match status" value="1"/>
</dbReference>
<dbReference type="Gene3D" id="1.10.10.10">
    <property type="entry name" value="Winged helix-like DNA-binding domain superfamily/Winged helix DNA-binding domain"/>
    <property type="match status" value="1"/>
</dbReference>
<evidence type="ECO:0000313" key="4">
    <source>
        <dbReference type="EMBL" id="MBD3919727.1"/>
    </source>
</evidence>
<feature type="compositionally biased region" description="Acidic residues" evidence="2">
    <location>
        <begin position="149"/>
        <end position="164"/>
    </location>
</feature>
<dbReference type="InterPro" id="IPR000835">
    <property type="entry name" value="HTH_MarR-typ"/>
</dbReference>
<feature type="region of interest" description="Disordered" evidence="2">
    <location>
        <begin position="149"/>
        <end position="180"/>
    </location>
</feature>
<keyword evidence="1" id="KW-0238">DNA-binding</keyword>
<dbReference type="InterPro" id="IPR036388">
    <property type="entry name" value="WH-like_DNA-bd_sf"/>
</dbReference>
<feature type="compositionally biased region" description="Basic and acidic residues" evidence="2">
    <location>
        <begin position="166"/>
        <end position="180"/>
    </location>
</feature>
<dbReference type="PANTHER" id="PTHR33164:SF43">
    <property type="entry name" value="HTH-TYPE TRANSCRIPTIONAL REPRESSOR YETL"/>
    <property type="match status" value="1"/>
</dbReference>